<dbReference type="PANTHER" id="PTHR14690">
    <property type="entry name" value="IQ MOTIF CONTAINING WITH AAA DOMAIN 1"/>
    <property type="match status" value="1"/>
</dbReference>
<dbReference type="PaxDb" id="67767-A0A0J7KWE3"/>
<feature type="region of interest" description="Disordered" evidence="1">
    <location>
        <begin position="279"/>
        <end position="329"/>
    </location>
</feature>
<dbReference type="Gene3D" id="1.20.5.190">
    <property type="match status" value="1"/>
</dbReference>
<dbReference type="InterPro" id="IPR027417">
    <property type="entry name" value="P-loop_NTPase"/>
</dbReference>
<dbReference type="InterPro" id="IPR052267">
    <property type="entry name" value="N-DRC_Component"/>
</dbReference>
<keyword evidence="3" id="KW-1185">Reference proteome</keyword>
<evidence type="ECO:0000256" key="1">
    <source>
        <dbReference type="SAM" id="MobiDB-lite"/>
    </source>
</evidence>
<dbReference type="PANTHER" id="PTHR14690:SF0">
    <property type="entry name" value="IQ MOTIF CONTAINING WITH AAA DOMAIN 1"/>
    <property type="match status" value="1"/>
</dbReference>
<dbReference type="STRING" id="67767.A0A0J7KWE3"/>
<name>A0A0J7KWE3_LASNI</name>
<dbReference type="EMBL" id="LBMM01002414">
    <property type="protein sequence ID" value="KMQ94857.1"/>
    <property type="molecule type" value="Genomic_DNA"/>
</dbReference>
<reference evidence="2 3" key="1">
    <citation type="submission" date="2015-04" db="EMBL/GenBank/DDBJ databases">
        <title>Lasius niger genome sequencing.</title>
        <authorList>
            <person name="Konorov E.A."/>
            <person name="Nikitin M.A."/>
            <person name="Kirill M.V."/>
            <person name="Chang P."/>
        </authorList>
    </citation>
    <scope>NUCLEOTIDE SEQUENCE [LARGE SCALE GENOMIC DNA]</scope>
    <source>
        <tissue evidence="2">Whole</tissue>
    </source>
</reference>
<feature type="compositionally biased region" description="Basic residues" evidence="1">
    <location>
        <begin position="402"/>
        <end position="424"/>
    </location>
</feature>
<feature type="region of interest" description="Disordered" evidence="1">
    <location>
        <begin position="399"/>
        <end position="431"/>
    </location>
</feature>
<dbReference type="Gene3D" id="3.40.50.300">
    <property type="entry name" value="P-loop containing nucleotide triphosphate hydrolases"/>
    <property type="match status" value="1"/>
</dbReference>
<dbReference type="PROSITE" id="PS50096">
    <property type="entry name" value="IQ"/>
    <property type="match status" value="1"/>
</dbReference>
<evidence type="ECO:0000313" key="2">
    <source>
        <dbReference type="EMBL" id="KMQ94857.1"/>
    </source>
</evidence>
<feature type="compositionally biased region" description="Low complexity" evidence="1">
    <location>
        <begin position="284"/>
        <end position="296"/>
    </location>
</feature>
<dbReference type="AlphaFoldDB" id="A0A0J7KWE3"/>
<protein>
    <submittedName>
        <fullName evidence="2">Iq and aaa domain-containing protein 1-like isoform x1 protein</fullName>
    </submittedName>
</protein>
<sequence>MSSATYDELWREAQTLLAETIQTDTVLQGAKPQKDRKKAHDVVSALYVRYILICNKLEQCYDQVIQPQKRLLLERSLNASLGRMLELRHDLVNIDLSEHSYYDDALLECGVTPQEAEIQAHERARQGRLRYQFMKEIREMKEKSTTKPEIADEDEASEKLAALKIQKVWKGYITRCHVRKRRLEEMLLIGMLQPSQTITESARRAERLKQQRYEKQLDFLQQYQDLILEAKERIRNEMSAVMEENIRSEIRNWIDTYFQQTGKIPDLPAAESGGSRMIFSRQGTESTVSKSTAVSSKESKKSKRSKSKKDSETEQSEDETDLGFKSVPSNFLPELVQANQEYQDVWRDKDESTNPMQLPYRDIIEAEKTREVEDEVRVVVDQAMRGDIEALQAALDRDRGFKGKRAKKPQKRLRRSGKKNKRKKEKDLTPDRTTESLFEELLTQGIIKLHREVYLDEFKGEKSFANYDLRMKEKDPLPALGDIRQLIAEYCVLPLGNQVLREFTPLVRSVLIAGPHGSGKKLLVNAICTELGATLFDITPANIAGKYPGKSGLIMLVHLISKVMYQSYRNLPD</sequence>
<accession>A0A0J7KWE3</accession>
<proteinExistence type="predicted"/>
<organism evidence="2 3">
    <name type="scientific">Lasius niger</name>
    <name type="common">Black garden ant</name>
    <dbReference type="NCBI Taxonomy" id="67767"/>
    <lineage>
        <taxon>Eukaryota</taxon>
        <taxon>Metazoa</taxon>
        <taxon>Ecdysozoa</taxon>
        <taxon>Arthropoda</taxon>
        <taxon>Hexapoda</taxon>
        <taxon>Insecta</taxon>
        <taxon>Pterygota</taxon>
        <taxon>Neoptera</taxon>
        <taxon>Endopterygota</taxon>
        <taxon>Hymenoptera</taxon>
        <taxon>Apocrita</taxon>
        <taxon>Aculeata</taxon>
        <taxon>Formicoidea</taxon>
        <taxon>Formicidae</taxon>
        <taxon>Formicinae</taxon>
        <taxon>Lasius</taxon>
        <taxon>Lasius</taxon>
    </lineage>
</organism>
<gene>
    <name evidence="2" type="ORF">RF55_4965</name>
</gene>
<comment type="caution">
    <text evidence="2">The sequence shown here is derived from an EMBL/GenBank/DDBJ whole genome shotgun (WGS) entry which is preliminary data.</text>
</comment>
<dbReference type="Proteomes" id="UP000036403">
    <property type="component" value="Unassembled WGS sequence"/>
</dbReference>
<evidence type="ECO:0000313" key="3">
    <source>
        <dbReference type="Proteomes" id="UP000036403"/>
    </source>
</evidence>
<dbReference type="OrthoDB" id="3046016at2759"/>
<dbReference type="SUPFAM" id="SSF52540">
    <property type="entry name" value="P-loop containing nucleoside triphosphate hydrolases"/>
    <property type="match status" value="1"/>
</dbReference>